<evidence type="ECO:0000313" key="1">
    <source>
        <dbReference type="EMBL" id="MBI0314371.1"/>
    </source>
</evidence>
<evidence type="ECO:0000313" key="2">
    <source>
        <dbReference type="Proteomes" id="UP000638849"/>
    </source>
</evidence>
<accession>A0ABS0RBX0</accession>
<gene>
    <name evidence="1" type="ORF">JBF12_15525</name>
</gene>
<comment type="caution">
    <text evidence="1">The sequence shown here is derived from an EMBL/GenBank/DDBJ whole genome shotgun (WGS) entry which is preliminary data.</text>
</comment>
<protein>
    <submittedName>
        <fullName evidence="1">ATP/GTP-binding protein</fullName>
    </submittedName>
</protein>
<keyword evidence="2" id="KW-1185">Reference proteome</keyword>
<organism evidence="1 2">
    <name type="scientific">Streptomyces javensis</name>
    <dbReference type="NCBI Taxonomy" id="114698"/>
    <lineage>
        <taxon>Bacteria</taxon>
        <taxon>Bacillati</taxon>
        <taxon>Actinomycetota</taxon>
        <taxon>Actinomycetes</taxon>
        <taxon>Kitasatosporales</taxon>
        <taxon>Streptomycetaceae</taxon>
        <taxon>Streptomyces</taxon>
        <taxon>Streptomyces violaceusniger group</taxon>
    </lineage>
</organism>
<name>A0ABS0RBX0_9ACTN</name>
<sequence>PFTDVITDLENALDLQHHRPGTLPRHHAYLHQRTAGRIGSLTRLMRQAAITAITDGTERITKTALDAVQLDHLAEQQTRPTRRR</sequence>
<feature type="non-terminal residue" evidence="1">
    <location>
        <position position="1"/>
    </location>
</feature>
<reference evidence="1 2" key="1">
    <citation type="submission" date="2020-12" db="EMBL/GenBank/DDBJ databases">
        <authorList>
            <person name="Kusuma A.B."/>
            <person name="Nouioui I."/>
            <person name="Goodfellow M."/>
        </authorList>
    </citation>
    <scope>NUCLEOTIDE SEQUENCE [LARGE SCALE GENOMIC DNA]</scope>
    <source>
        <strain evidence="1 2">DSM 41764</strain>
    </source>
</reference>
<dbReference type="Proteomes" id="UP000638849">
    <property type="component" value="Unassembled WGS sequence"/>
</dbReference>
<dbReference type="EMBL" id="JAEEAQ010000123">
    <property type="protein sequence ID" value="MBI0314371.1"/>
    <property type="molecule type" value="Genomic_DNA"/>
</dbReference>
<proteinExistence type="predicted"/>